<evidence type="ECO:0000313" key="2">
    <source>
        <dbReference type="EMBL" id="QGN14638.1"/>
    </source>
</evidence>
<dbReference type="CDD" id="cd10527">
    <property type="entry name" value="SET_LSMT"/>
    <property type="match status" value="1"/>
</dbReference>
<dbReference type="Proteomes" id="UP000422736">
    <property type="component" value="Chromosome 2"/>
</dbReference>
<reference evidence="2 3" key="1">
    <citation type="submission" date="2016-03" db="EMBL/GenBank/DDBJ databases">
        <title>How can Kluyveromyces marxianus grow so fast - potential evolutionary course in Saccharomyces Complex revealed by comparative genomics.</title>
        <authorList>
            <person name="Mo W."/>
            <person name="Lu W."/>
            <person name="Yang X."/>
            <person name="Qi J."/>
            <person name="Lv H."/>
        </authorList>
    </citation>
    <scope>NUCLEOTIDE SEQUENCE [LARGE SCALE GENOMIC DNA]</scope>
    <source>
        <strain evidence="2 3">FIM1</strain>
    </source>
</reference>
<dbReference type="InterPro" id="IPR046341">
    <property type="entry name" value="SET_dom_sf"/>
</dbReference>
<feature type="domain" description="SET" evidence="1">
    <location>
        <begin position="18"/>
        <end position="274"/>
    </location>
</feature>
<accession>A0ABX6EU43</accession>
<dbReference type="InterPro" id="IPR001214">
    <property type="entry name" value="SET_dom"/>
</dbReference>
<organism evidence="2 3">
    <name type="scientific">Kluyveromyces marxianus</name>
    <name type="common">Yeast</name>
    <name type="synonym">Candida kefyr</name>
    <dbReference type="NCBI Taxonomy" id="4911"/>
    <lineage>
        <taxon>Eukaryota</taxon>
        <taxon>Fungi</taxon>
        <taxon>Dikarya</taxon>
        <taxon>Ascomycota</taxon>
        <taxon>Saccharomycotina</taxon>
        <taxon>Saccharomycetes</taxon>
        <taxon>Saccharomycetales</taxon>
        <taxon>Saccharomycetaceae</taxon>
        <taxon>Kluyveromyces</taxon>
    </lineage>
</organism>
<sequence length="511" mass="59958">MDHAITWILENKSIIKHDALTIDKSAVDGDAGGYGIFADLSLIDDRKDERKVELLRIPRDATISMAMIREILTSDTRDKTLTSLKDHLAAFLTEESHQIYINETNIIVVFLIIKAIISNSEMSSPGSKDFASFYTDEVLLKTLVPLPVNKYQEDSHNWEQYYAEYMSFPQQQFIEVLEKFIQKRFPGEDHSKEIILIYCSVISRILEIPEAVEPGSDDYVVNPTLVPLLDFANHSNDKKNAYFDVDRNNNDIVLYLDLENSPESKLIQVFISYSPFEELVHFEQIYGFLPNSKKPQIFCYRFDENFMKHYVYKDVNVSKFYRCMNIRPYLEVVLKDDDVLLNDCIMEFAEIILPFSQHIKRSDLTPFNYNEDLKTYTSTIVNENGLEKQVNLTKEEAIEYIFGDQDETENYERTLKEWILHFLKEYINFRLSKMLQVKPDSETSSFNIFLTKELWILQKLKASIDKNQHITWYEKFAERSSELPDVPFPPPCRIDYENLSRTEIQEYIDTD</sequence>
<dbReference type="PROSITE" id="PS50280">
    <property type="entry name" value="SET"/>
    <property type="match status" value="1"/>
</dbReference>
<protein>
    <submittedName>
        <fullName evidence="2">Cytochrome c lysine N-methyltransferase 1</fullName>
    </submittedName>
</protein>
<dbReference type="EMBL" id="CP015055">
    <property type="protein sequence ID" value="QGN14638.1"/>
    <property type="molecule type" value="Genomic_DNA"/>
</dbReference>
<dbReference type="Gene3D" id="3.90.1410.10">
    <property type="entry name" value="set domain protein methyltransferase, domain 1"/>
    <property type="match status" value="1"/>
</dbReference>
<gene>
    <name evidence="2" type="primary">CTM1</name>
    <name evidence="2" type="ORF">FIM1_1302</name>
</gene>
<proteinExistence type="predicted"/>
<keyword evidence="3" id="KW-1185">Reference proteome</keyword>
<dbReference type="SUPFAM" id="SSF82199">
    <property type="entry name" value="SET domain"/>
    <property type="match status" value="1"/>
</dbReference>
<name>A0ABX6EU43_KLUMA</name>
<reference evidence="2 3" key="2">
    <citation type="submission" date="2019-11" db="EMBL/GenBank/DDBJ databases">
        <authorList>
            <person name="Lu H."/>
        </authorList>
    </citation>
    <scope>NUCLEOTIDE SEQUENCE [LARGE SCALE GENOMIC DNA]</scope>
    <source>
        <strain evidence="2 3">FIM1</strain>
    </source>
</reference>
<evidence type="ECO:0000313" key="3">
    <source>
        <dbReference type="Proteomes" id="UP000422736"/>
    </source>
</evidence>
<evidence type="ECO:0000259" key="1">
    <source>
        <dbReference type="PROSITE" id="PS50280"/>
    </source>
</evidence>